<sequence>MRKSIFGTAATSTPFRNSKASTASSPAPPVATPAKSRWRTIFHTNLFLLGFQPSIHATGTYAAIIFDEQMFSRGANNTKVMEVVAWFLFEKLDAATAQERFVDCWPIVDTRKQPRQFRDVTYKWLEALRREGHLGNDPPLMRSYFEDCRGVRIERTMAAFSSHVLRIVMERDFKQYSKSSSRTCTEIITDVVPDIDIEGMSKNDRAELRDLLQIATTIVNCPVFLLCRQMHIVAQSDEFFAETEYRRQAQERWYERANAITAQFRELQKRNGELEVMKQHLVHEKTRRHQNEPEILTNDDKDVEREERDGKGMETLEELEDIKQRRIEQVRQLWKECIEWMGNEEDSEKGEAQEGTKAMGELHFSPVCFGSMVLSPFAETIEMILHERANNHRVDGRAAKLEIPEWMLKEWDNEFKKGQIAPYQRGKLDFVSALRIWRLSLRSLDKAISAPRGPDSNDTRNDDTLDSMARFFERQLPELTEQKQDVMRLRNMLEERLKGIRKNCEALRVEIVDENRKLETRVTNAPRCAMFYISSIMQCQ</sequence>
<gene>
    <name evidence="4" type="ORF">BC936DRAFT_139868</name>
</gene>
<dbReference type="Pfam" id="PF14661">
    <property type="entry name" value="HAUS6_N"/>
    <property type="match status" value="1"/>
</dbReference>
<dbReference type="EMBL" id="RBNI01001598">
    <property type="protein sequence ID" value="RUP50246.1"/>
    <property type="molecule type" value="Genomic_DNA"/>
</dbReference>
<reference evidence="4 5" key="1">
    <citation type="journal article" date="2018" name="New Phytol.">
        <title>Phylogenomics of Endogonaceae and evolution of mycorrhizas within Mucoromycota.</title>
        <authorList>
            <person name="Chang Y."/>
            <person name="Desiro A."/>
            <person name="Na H."/>
            <person name="Sandor L."/>
            <person name="Lipzen A."/>
            <person name="Clum A."/>
            <person name="Barry K."/>
            <person name="Grigoriev I.V."/>
            <person name="Martin F.M."/>
            <person name="Stajich J.E."/>
            <person name="Smith M.E."/>
            <person name="Bonito G."/>
            <person name="Spatafora J.W."/>
        </authorList>
    </citation>
    <scope>NUCLEOTIDE SEQUENCE [LARGE SCALE GENOMIC DNA]</scope>
    <source>
        <strain evidence="4 5">GMNB39</strain>
    </source>
</reference>
<dbReference type="Proteomes" id="UP000268093">
    <property type="component" value="Unassembled WGS sequence"/>
</dbReference>
<dbReference type="InterPro" id="IPR026797">
    <property type="entry name" value="HAUS_6"/>
</dbReference>
<dbReference type="AlphaFoldDB" id="A0A433DHH7"/>
<protein>
    <submittedName>
        <fullName evidence="4">HAUS augmin-like complex subunit 6 N-terminus-domain-containing protein</fullName>
    </submittedName>
</protein>
<organism evidence="4 5">
    <name type="scientific">Jimgerdemannia flammicorona</name>
    <dbReference type="NCBI Taxonomy" id="994334"/>
    <lineage>
        <taxon>Eukaryota</taxon>
        <taxon>Fungi</taxon>
        <taxon>Fungi incertae sedis</taxon>
        <taxon>Mucoromycota</taxon>
        <taxon>Mucoromycotina</taxon>
        <taxon>Endogonomycetes</taxon>
        <taxon>Endogonales</taxon>
        <taxon>Endogonaceae</taxon>
        <taxon>Jimgerdemannia</taxon>
    </lineage>
</organism>
<dbReference type="GO" id="GO:1990498">
    <property type="term" value="C:mitotic spindle microtubule"/>
    <property type="evidence" value="ECO:0007669"/>
    <property type="project" value="TreeGrafter"/>
</dbReference>
<dbReference type="OrthoDB" id="5575722at2759"/>
<dbReference type="InterPro" id="IPR028163">
    <property type="entry name" value="HAUS_6_N"/>
</dbReference>
<evidence type="ECO:0000256" key="1">
    <source>
        <dbReference type="SAM" id="Coils"/>
    </source>
</evidence>
<dbReference type="GO" id="GO:0008017">
    <property type="term" value="F:microtubule binding"/>
    <property type="evidence" value="ECO:0007669"/>
    <property type="project" value="TreeGrafter"/>
</dbReference>
<dbReference type="GO" id="GO:0070652">
    <property type="term" value="C:HAUS complex"/>
    <property type="evidence" value="ECO:0007669"/>
    <property type="project" value="InterPro"/>
</dbReference>
<dbReference type="GO" id="GO:0051225">
    <property type="term" value="P:spindle assembly"/>
    <property type="evidence" value="ECO:0007669"/>
    <property type="project" value="InterPro"/>
</dbReference>
<evidence type="ECO:0000259" key="3">
    <source>
        <dbReference type="Pfam" id="PF14661"/>
    </source>
</evidence>
<feature type="region of interest" description="Disordered" evidence="2">
    <location>
        <begin position="1"/>
        <end position="32"/>
    </location>
</feature>
<evidence type="ECO:0000313" key="4">
    <source>
        <dbReference type="EMBL" id="RUP50246.1"/>
    </source>
</evidence>
<evidence type="ECO:0000313" key="5">
    <source>
        <dbReference type="Proteomes" id="UP000268093"/>
    </source>
</evidence>
<feature type="coiled-coil region" evidence="1">
    <location>
        <begin position="476"/>
        <end position="517"/>
    </location>
</feature>
<name>A0A433DHH7_9FUNG</name>
<evidence type="ECO:0000256" key="2">
    <source>
        <dbReference type="SAM" id="MobiDB-lite"/>
    </source>
</evidence>
<keyword evidence="5" id="KW-1185">Reference proteome</keyword>
<proteinExistence type="predicted"/>
<feature type="domain" description="HAUS augmin-like complex subunit 6 N-terminal" evidence="3">
    <location>
        <begin position="42"/>
        <end position="181"/>
    </location>
</feature>
<keyword evidence="1" id="KW-0175">Coiled coil</keyword>
<dbReference type="PANTHER" id="PTHR16151:SF2">
    <property type="entry name" value="HAUS AUGMIN-LIKE COMPLEX SUBUNIT 6"/>
    <property type="match status" value="1"/>
</dbReference>
<accession>A0A433DHH7</accession>
<dbReference type="PANTHER" id="PTHR16151">
    <property type="entry name" value="HAUS AUGMIN-LIKE COMPLEX SUBUNIT 6"/>
    <property type="match status" value="1"/>
</dbReference>
<comment type="caution">
    <text evidence="4">The sequence shown here is derived from an EMBL/GenBank/DDBJ whole genome shotgun (WGS) entry which is preliminary data.</text>
</comment>